<feature type="region of interest" description="Disordered" evidence="1">
    <location>
        <begin position="1"/>
        <end position="143"/>
    </location>
</feature>
<dbReference type="PANTHER" id="PTHR46033">
    <property type="entry name" value="PROTEIN MAIN-LIKE 2"/>
    <property type="match status" value="1"/>
</dbReference>
<dbReference type="Pfam" id="PF10536">
    <property type="entry name" value="PMD"/>
    <property type="match status" value="1"/>
</dbReference>
<feature type="domain" description="Aminotransferase-like plant mobile" evidence="2">
    <location>
        <begin position="162"/>
        <end position="390"/>
    </location>
</feature>
<evidence type="ECO:0000256" key="1">
    <source>
        <dbReference type="SAM" id="MobiDB-lite"/>
    </source>
</evidence>
<dbReference type="InterPro" id="IPR019557">
    <property type="entry name" value="AminoTfrase-like_pln_mobile"/>
</dbReference>
<protein>
    <recommendedName>
        <fullName evidence="2">Aminotransferase-like plant mobile domain-containing protein</fullName>
    </recommendedName>
</protein>
<dbReference type="OrthoDB" id="1425088at2759"/>
<evidence type="ECO:0000313" key="3">
    <source>
        <dbReference type="EMBL" id="GAU17210.1"/>
    </source>
</evidence>
<evidence type="ECO:0000259" key="2">
    <source>
        <dbReference type="Pfam" id="PF10536"/>
    </source>
</evidence>
<name>A0A2Z6LIR8_TRISU</name>
<evidence type="ECO:0000313" key="4">
    <source>
        <dbReference type="Proteomes" id="UP000242715"/>
    </source>
</evidence>
<organism evidence="3 4">
    <name type="scientific">Trifolium subterraneum</name>
    <name type="common">Subterranean clover</name>
    <dbReference type="NCBI Taxonomy" id="3900"/>
    <lineage>
        <taxon>Eukaryota</taxon>
        <taxon>Viridiplantae</taxon>
        <taxon>Streptophyta</taxon>
        <taxon>Embryophyta</taxon>
        <taxon>Tracheophyta</taxon>
        <taxon>Spermatophyta</taxon>
        <taxon>Magnoliopsida</taxon>
        <taxon>eudicotyledons</taxon>
        <taxon>Gunneridae</taxon>
        <taxon>Pentapetalae</taxon>
        <taxon>rosids</taxon>
        <taxon>fabids</taxon>
        <taxon>Fabales</taxon>
        <taxon>Fabaceae</taxon>
        <taxon>Papilionoideae</taxon>
        <taxon>50 kb inversion clade</taxon>
        <taxon>NPAAA clade</taxon>
        <taxon>Hologalegina</taxon>
        <taxon>IRL clade</taxon>
        <taxon>Trifolieae</taxon>
        <taxon>Trifolium</taxon>
    </lineage>
</organism>
<proteinExistence type="predicted"/>
<dbReference type="Proteomes" id="UP000242715">
    <property type="component" value="Unassembled WGS sequence"/>
</dbReference>
<feature type="compositionally biased region" description="Basic residues" evidence="1">
    <location>
        <begin position="503"/>
        <end position="512"/>
    </location>
</feature>
<dbReference type="InterPro" id="IPR044824">
    <property type="entry name" value="MAIN-like"/>
</dbReference>
<dbReference type="PANTHER" id="PTHR46033:SF1">
    <property type="entry name" value="PROTEIN MAIN-LIKE 2"/>
    <property type="match status" value="1"/>
</dbReference>
<keyword evidence="4" id="KW-1185">Reference proteome</keyword>
<feature type="compositionally biased region" description="Basic and acidic residues" evidence="1">
    <location>
        <begin position="1"/>
        <end position="26"/>
    </location>
</feature>
<reference evidence="4" key="1">
    <citation type="journal article" date="2017" name="Front. Plant Sci.">
        <title>Climate Clever Clovers: New Paradigm to Reduce the Environmental Footprint of Ruminants by Breeding Low Methanogenic Forages Utilizing Haplotype Variation.</title>
        <authorList>
            <person name="Kaur P."/>
            <person name="Appels R."/>
            <person name="Bayer P.E."/>
            <person name="Keeble-Gagnere G."/>
            <person name="Wang J."/>
            <person name="Hirakawa H."/>
            <person name="Shirasawa K."/>
            <person name="Vercoe P."/>
            <person name="Stefanova K."/>
            <person name="Durmic Z."/>
            <person name="Nichols P."/>
            <person name="Revell C."/>
            <person name="Isobe S.N."/>
            <person name="Edwards D."/>
            <person name="Erskine W."/>
        </authorList>
    </citation>
    <scope>NUCLEOTIDE SEQUENCE [LARGE SCALE GENOMIC DNA]</scope>
    <source>
        <strain evidence="4">cv. Daliak</strain>
    </source>
</reference>
<gene>
    <name evidence="3" type="ORF">TSUD_178400</name>
</gene>
<dbReference type="EMBL" id="DF973167">
    <property type="protein sequence ID" value="GAU17210.1"/>
    <property type="molecule type" value="Genomic_DNA"/>
</dbReference>
<accession>A0A2Z6LIR8</accession>
<feature type="compositionally biased region" description="Acidic residues" evidence="1">
    <location>
        <begin position="47"/>
        <end position="95"/>
    </location>
</feature>
<dbReference type="GO" id="GO:0010073">
    <property type="term" value="P:meristem maintenance"/>
    <property type="evidence" value="ECO:0007669"/>
    <property type="project" value="InterPro"/>
</dbReference>
<dbReference type="AlphaFoldDB" id="A0A2Z6LIR8"/>
<feature type="region of interest" description="Disordered" evidence="1">
    <location>
        <begin position="489"/>
        <end position="520"/>
    </location>
</feature>
<sequence length="520" mass="59985">MKNEVGRTRGGRESRAHGSARRELVNVDKIPSRAKGKRAIVAGEPQAQEEEPQPENEEELEDKIEAGVEEQEDEEDLSDFFDFEEEEEEQDEELEAQPQPPQQKQREKNTRTTQGRNPPRASEARVTSYGGGPTDLSLLPGTSCTTEEGEDMCREYLNFPRTKCRAEFKKMKGAHIRFPMLEKIYTANLRKALKAEKDEESEEVVLGYRECTIRAFLLYLIGGTIFTNKSMQYVDVLFLSYLQDLRLVNTWNWGASGLAYLYHYLEKATHPRCENHGGYNCMFQALIYEHFKRFGAGLVSEKYSHRNPICAKYLPLKGYKYPDEHRTTLDRMEVDEITFRPYEDHRHIRLFEDICWYNGWIMCGSVMICPYLSERVLRQFGHVQSILRHPDESAKAGLNQFTIVEAFADYLADKYVTEEMRGLRAQNGPANLEVMIEEDNAADKQDVFKISRTVIEEVNGKLDGELTLEEAREVLKKVVRDLEPVATYSLPVKRKRDSGEGSKKRKKKKKKKSTEEGLSN</sequence>